<gene>
    <name evidence="1" type="ORF">UFOVP865_15</name>
</gene>
<name>A0A6J5PDJ3_9CAUD</name>
<reference evidence="1" key="1">
    <citation type="submission" date="2020-04" db="EMBL/GenBank/DDBJ databases">
        <authorList>
            <person name="Chiriac C."/>
            <person name="Salcher M."/>
            <person name="Ghai R."/>
            <person name="Kavagutti S V."/>
        </authorList>
    </citation>
    <scope>NUCLEOTIDE SEQUENCE</scope>
</reference>
<dbReference type="EMBL" id="LR796807">
    <property type="protein sequence ID" value="CAB4167298.1"/>
    <property type="molecule type" value="Genomic_DNA"/>
</dbReference>
<dbReference type="InterPro" id="IPR029052">
    <property type="entry name" value="Metallo-depent_PP-like"/>
</dbReference>
<organism evidence="1">
    <name type="scientific">uncultured Caudovirales phage</name>
    <dbReference type="NCBI Taxonomy" id="2100421"/>
    <lineage>
        <taxon>Viruses</taxon>
        <taxon>Duplodnaviria</taxon>
        <taxon>Heunggongvirae</taxon>
        <taxon>Uroviricota</taxon>
        <taxon>Caudoviricetes</taxon>
        <taxon>Peduoviridae</taxon>
        <taxon>Maltschvirus</taxon>
        <taxon>Maltschvirus maltsch</taxon>
    </lineage>
</organism>
<evidence type="ECO:0008006" key="2">
    <source>
        <dbReference type="Google" id="ProtNLM"/>
    </source>
</evidence>
<accession>A0A6J5PDJ3</accession>
<dbReference type="Gene3D" id="3.60.21.10">
    <property type="match status" value="1"/>
</dbReference>
<sequence length="252" mass="28720">MRMKIKRYLVISDLQIPYHHEVAVKNVIKLAKRERFDSVLCVGDEIDFQTISRWAEKTPLAYQQTLDDDRKATQDILWALTEHSKEAHIIRSNHTDRLYNTLLKVPGLISLPELQYAKFMQFDDLGITFHKQFYEFEKGWILAHGDEGNMNPNAGQTALNLAKKAGKSVVCGHTHRLGMSAYSEGLYGAYRPLYGLEVGNLMNRAKASYTKGLANWQMGIAVLEWNGKNMTPTMIPINKDGSFTYNRKSYGA</sequence>
<proteinExistence type="predicted"/>
<protein>
    <recommendedName>
        <fullName evidence="2">MPP_superfamily domain containing protein</fullName>
    </recommendedName>
</protein>
<evidence type="ECO:0000313" key="1">
    <source>
        <dbReference type="EMBL" id="CAB4167298.1"/>
    </source>
</evidence>
<dbReference type="SUPFAM" id="SSF56300">
    <property type="entry name" value="Metallo-dependent phosphatases"/>
    <property type="match status" value="1"/>
</dbReference>